<dbReference type="GO" id="GO:0062129">
    <property type="term" value="C:chitin-based extracellular matrix"/>
    <property type="evidence" value="ECO:0007669"/>
    <property type="project" value="TreeGrafter"/>
</dbReference>
<dbReference type="OrthoDB" id="6493579at2759"/>
<gene>
    <name evidence="5" type="primary">LOC107222801</name>
</gene>
<keyword evidence="1 2" id="KW-0193">Cuticle</keyword>
<dbReference type="GeneID" id="107222801"/>
<evidence type="ECO:0000256" key="3">
    <source>
        <dbReference type="SAM" id="SignalP"/>
    </source>
</evidence>
<keyword evidence="3" id="KW-0732">Signal</keyword>
<sequence length="136" mass="14328">MNSVLLSALAIVAVASAASPNDVIAIVSQEQDISPDGSFSSKWETANGISVQESGTLKNAGQKDEAEVIQGSAAWTAPDGTKLNLQWFADENGANFQGDHLPTPPPPQEIPAAIQRALDWIAAHPHKEESSPKGKF</sequence>
<dbReference type="Pfam" id="PF00379">
    <property type="entry name" value="Chitin_bind_4"/>
    <property type="match status" value="1"/>
</dbReference>
<evidence type="ECO:0000313" key="5">
    <source>
        <dbReference type="RefSeq" id="XP_015517796.2"/>
    </source>
</evidence>
<evidence type="ECO:0000313" key="4">
    <source>
        <dbReference type="Proteomes" id="UP000829291"/>
    </source>
</evidence>
<keyword evidence="4" id="KW-1185">Reference proteome</keyword>
<dbReference type="PANTHER" id="PTHR10380">
    <property type="entry name" value="CUTICLE PROTEIN"/>
    <property type="match status" value="1"/>
</dbReference>
<accession>A0A6J0BSN0</accession>
<dbReference type="RefSeq" id="XP_015517796.2">
    <property type="nucleotide sequence ID" value="XM_015662310.2"/>
</dbReference>
<name>A0A6J0BSN0_NEOLC</name>
<dbReference type="InterPro" id="IPR050468">
    <property type="entry name" value="Cuticle_Struct_Prot"/>
</dbReference>
<dbReference type="InParanoid" id="A0A6J0BSN0"/>
<dbReference type="KEGG" id="nlo:107222801"/>
<dbReference type="GO" id="GO:0008010">
    <property type="term" value="F:structural constituent of chitin-based larval cuticle"/>
    <property type="evidence" value="ECO:0007669"/>
    <property type="project" value="TreeGrafter"/>
</dbReference>
<proteinExistence type="predicted"/>
<dbReference type="InterPro" id="IPR000618">
    <property type="entry name" value="Insect_cuticle"/>
</dbReference>
<dbReference type="PROSITE" id="PS51155">
    <property type="entry name" value="CHIT_BIND_RR_2"/>
    <property type="match status" value="1"/>
</dbReference>
<evidence type="ECO:0000256" key="1">
    <source>
        <dbReference type="ARBA" id="ARBA00022460"/>
    </source>
</evidence>
<protein>
    <submittedName>
        <fullName evidence="5">Endocuticle structural glycoprotein SgAbd-8</fullName>
    </submittedName>
</protein>
<feature type="chain" id="PRO_5045192376" evidence="3">
    <location>
        <begin position="18"/>
        <end position="136"/>
    </location>
</feature>
<dbReference type="AlphaFoldDB" id="A0A6J0BSN0"/>
<feature type="signal peptide" evidence="3">
    <location>
        <begin position="1"/>
        <end position="17"/>
    </location>
</feature>
<dbReference type="PANTHER" id="PTHR10380:SF173">
    <property type="entry name" value="CUTICULAR PROTEIN 47EF, ISOFORM C-RELATED"/>
    <property type="match status" value="1"/>
</dbReference>
<reference evidence="5" key="1">
    <citation type="submission" date="2025-08" db="UniProtKB">
        <authorList>
            <consortium name="RefSeq"/>
        </authorList>
    </citation>
    <scope>IDENTIFICATION</scope>
    <source>
        <tissue evidence="5">Thorax and Abdomen</tissue>
    </source>
</reference>
<evidence type="ECO:0000256" key="2">
    <source>
        <dbReference type="PROSITE-ProRule" id="PRU00497"/>
    </source>
</evidence>
<organism evidence="5">
    <name type="scientific">Neodiprion lecontei</name>
    <name type="common">Redheaded pine sawfly</name>
    <dbReference type="NCBI Taxonomy" id="441921"/>
    <lineage>
        <taxon>Eukaryota</taxon>
        <taxon>Metazoa</taxon>
        <taxon>Ecdysozoa</taxon>
        <taxon>Arthropoda</taxon>
        <taxon>Hexapoda</taxon>
        <taxon>Insecta</taxon>
        <taxon>Pterygota</taxon>
        <taxon>Neoptera</taxon>
        <taxon>Endopterygota</taxon>
        <taxon>Hymenoptera</taxon>
        <taxon>Tenthredinoidea</taxon>
        <taxon>Diprionidae</taxon>
        <taxon>Diprioninae</taxon>
        <taxon>Neodiprion</taxon>
    </lineage>
</organism>
<dbReference type="Proteomes" id="UP000829291">
    <property type="component" value="Chromosome 1"/>
</dbReference>